<name>A0ABW4YRT7_9HYPH</name>
<gene>
    <name evidence="1" type="ORF">ACFSNC_00495</name>
</gene>
<accession>A0ABW4YRT7</accession>
<dbReference type="RefSeq" id="WP_213355389.1">
    <property type="nucleotide sequence ID" value="NZ_JAHBGB010000044.1"/>
</dbReference>
<proteinExistence type="predicted"/>
<evidence type="ECO:0000313" key="2">
    <source>
        <dbReference type="Proteomes" id="UP001597299"/>
    </source>
</evidence>
<reference evidence="2" key="1">
    <citation type="journal article" date="2019" name="Int. J. Syst. Evol. Microbiol.">
        <title>The Global Catalogue of Microorganisms (GCM) 10K type strain sequencing project: providing services to taxonomists for standard genome sequencing and annotation.</title>
        <authorList>
            <consortium name="The Broad Institute Genomics Platform"/>
            <consortium name="The Broad Institute Genome Sequencing Center for Infectious Disease"/>
            <person name="Wu L."/>
            <person name="Ma J."/>
        </authorList>
    </citation>
    <scope>NUCLEOTIDE SEQUENCE [LARGE SCALE GENOMIC DNA]</scope>
    <source>
        <strain evidence="2">CCM 7435</strain>
    </source>
</reference>
<protein>
    <recommendedName>
        <fullName evidence="3">DUF2946 domain-containing protein</fullName>
    </recommendedName>
</protein>
<sequence>MSNRIRQMGLMAASLAVAYLLVLNVVLGGLAMGTHAGMGVALGPSGEVICLAAPTEDGQPDKAGHLPDCCTAGCRVGLLASLPPPDLAALPAPLVLPALALAASPVDDAPAGIGRLPHNARAPPLA</sequence>
<evidence type="ECO:0000313" key="1">
    <source>
        <dbReference type="EMBL" id="MFD2138867.1"/>
    </source>
</evidence>
<organism evidence="1 2">
    <name type="scientific">Ancylobacter oerskovii</name>
    <dbReference type="NCBI Taxonomy" id="459519"/>
    <lineage>
        <taxon>Bacteria</taxon>
        <taxon>Pseudomonadati</taxon>
        <taxon>Pseudomonadota</taxon>
        <taxon>Alphaproteobacteria</taxon>
        <taxon>Hyphomicrobiales</taxon>
        <taxon>Xanthobacteraceae</taxon>
        <taxon>Ancylobacter</taxon>
    </lineage>
</organism>
<evidence type="ECO:0008006" key="3">
    <source>
        <dbReference type="Google" id="ProtNLM"/>
    </source>
</evidence>
<dbReference type="EMBL" id="JBHUHD010000001">
    <property type="protein sequence ID" value="MFD2138867.1"/>
    <property type="molecule type" value="Genomic_DNA"/>
</dbReference>
<keyword evidence="2" id="KW-1185">Reference proteome</keyword>
<comment type="caution">
    <text evidence="1">The sequence shown here is derived from an EMBL/GenBank/DDBJ whole genome shotgun (WGS) entry which is preliminary data.</text>
</comment>
<dbReference type="Proteomes" id="UP001597299">
    <property type="component" value="Unassembled WGS sequence"/>
</dbReference>